<keyword evidence="3" id="KW-0732">Signal</keyword>
<sequence length="201" mass="22112">MIDLANSRAIDDRTVEFRLKRPYAEFPNALATLGAYIIPEGTTDFSKPIGSGPFKYKSFEPGRAFLGERNPGYFDGAPLLDELEIVVTNDEAARVNALLGKQVEYANDLTLTSARTYEASGQIRVLRLPLSNFHGLAMRMPPPGSRRPRWPSATRRARSGSTSTCGWATRTPTGPTSPRTAFWPATARAGCRWTPTSRSDC</sequence>
<dbReference type="InterPro" id="IPR000914">
    <property type="entry name" value="SBP_5_dom"/>
</dbReference>
<dbReference type="PANTHER" id="PTHR30290">
    <property type="entry name" value="PERIPLASMIC BINDING COMPONENT OF ABC TRANSPORTER"/>
    <property type="match status" value="1"/>
</dbReference>
<accession>A0ABU6AK58</accession>
<dbReference type="RefSeq" id="WP_324269198.1">
    <property type="nucleotide sequence ID" value="NZ_JAWLNX010000032.1"/>
</dbReference>
<evidence type="ECO:0000256" key="1">
    <source>
        <dbReference type="ARBA" id="ARBA00005695"/>
    </source>
</evidence>
<dbReference type="PANTHER" id="PTHR30290:SF9">
    <property type="entry name" value="OLIGOPEPTIDE-BINDING PROTEIN APPA"/>
    <property type="match status" value="1"/>
</dbReference>
<keyword evidence="7" id="KW-1185">Reference proteome</keyword>
<evidence type="ECO:0000256" key="4">
    <source>
        <dbReference type="SAM" id="MobiDB-lite"/>
    </source>
</evidence>
<dbReference type="Gene3D" id="3.10.105.10">
    <property type="entry name" value="Dipeptide-binding Protein, Domain 3"/>
    <property type="match status" value="1"/>
</dbReference>
<reference evidence="6 7" key="1">
    <citation type="submission" date="2023-10" db="EMBL/GenBank/DDBJ databases">
        <title>Saccharopolyspora sp. nov., isolated from mangrove soil.</title>
        <authorList>
            <person name="Lu Y."/>
            <person name="Liu W."/>
        </authorList>
    </citation>
    <scope>NUCLEOTIDE SEQUENCE [LARGE SCALE GENOMIC DNA]</scope>
    <source>
        <strain evidence="6 7">S2-29</strain>
    </source>
</reference>
<evidence type="ECO:0000256" key="2">
    <source>
        <dbReference type="ARBA" id="ARBA00022448"/>
    </source>
</evidence>
<evidence type="ECO:0000256" key="3">
    <source>
        <dbReference type="ARBA" id="ARBA00022729"/>
    </source>
</evidence>
<comment type="caution">
    <text evidence="6">The sequence shown here is derived from an EMBL/GenBank/DDBJ whole genome shotgun (WGS) entry which is preliminary data.</text>
</comment>
<protein>
    <submittedName>
        <fullName evidence="6">ABC transporter substrate-binding protein</fullName>
    </submittedName>
</protein>
<comment type="similarity">
    <text evidence="1">Belongs to the bacterial solute-binding protein 5 family.</text>
</comment>
<dbReference type="Proteomes" id="UP001327093">
    <property type="component" value="Unassembled WGS sequence"/>
</dbReference>
<proteinExistence type="inferred from homology"/>
<keyword evidence="2" id="KW-0813">Transport</keyword>
<name>A0ABU6AK58_9PSEU</name>
<feature type="domain" description="Solute-binding protein family 5" evidence="5">
    <location>
        <begin position="6"/>
        <end position="140"/>
    </location>
</feature>
<feature type="region of interest" description="Disordered" evidence="4">
    <location>
        <begin position="139"/>
        <end position="182"/>
    </location>
</feature>
<feature type="compositionally biased region" description="Low complexity" evidence="4">
    <location>
        <begin position="150"/>
        <end position="180"/>
    </location>
</feature>
<evidence type="ECO:0000313" key="6">
    <source>
        <dbReference type="EMBL" id="MEB3371774.1"/>
    </source>
</evidence>
<gene>
    <name evidence="6" type="ORF">R4I43_30685</name>
</gene>
<dbReference type="InterPro" id="IPR039424">
    <property type="entry name" value="SBP_5"/>
</dbReference>
<dbReference type="SUPFAM" id="SSF53850">
    <property type="entry name" value="Periplasmic binding protein-like II"/>
    <property type="match status" value="1"/>
</dbReference>
<organism evidence="6 7">
    <name type="scientific">Saccharopolyspora mangrovi</name>
    <dbReference type="NCBI Taxonomy" id="3082379"/>
    <lineage>
        <taxon>Bacteria</taxon>
        <taxon>Bacillati</taxon>
        <taxon>Actinomycetota</taxon>
        <taxon>Actinomycetes</taxon>
        <taxon>Pseudonocardiales</taxon>
        <taxon>Pseudonocardiaceae</taxon>
        <taxon>Saccharopolyspora</taxon>
    </lineage>
</organism>
<evidence type="ECO:0000313" key="7">
    <source>
        <dbReference type="Proteomes" id="UP001327093"/>
    </source>
</evidence>
<dbReference type="EMBL" id="JAWLNX010000032">
    <property type="protein sequence ID" value="MEB3371774.1"/>
    <property type="molecule type" value="Genomic_DNA"/>
</dbReference>
<evidence type="ECO:0000259" key="5">
    <source>
        <dbReference type="Pfam" id="PF00496"/>
    </source>
</evidence>
<dbReference type="Pfam" id="PF00496">
    <property type="entry name" value="SBP_bac_5"/>
    <property type="match status" value="1"/>
</dbReference>
<dbReference type="Gene3D" id="3.40.190.10">
    <property type="entry name" value="Periplasmic binding protein-like II"/>
    <property type="match status" value="1"/>
</dbReference>